<evidence type="ECO:0000313" key="1">
    <source>
        <dbReference type="EMBL" id="EGK70163.1"/>
    </source>
</evidence>
<sequence length="116" mass="12735">MCAALVACALPAAATEPAAANDWTLAGRLGLMQFIVVPEASARDRDYYTRVIEQSCGKEETCFLRFFTNSTGATPTVPLPDAILAEPTALFQRSIKQAREQFQWSCRLQLAEANCF</sequence>
<dbReference type="Proteomes" id="UP000005019">
    <property type="component" value="Unassembled WGS sequence"/>
</dbReference>
<proteinExistence type="predicted"/>
<protein>
    <submittedName>
        <fullName evidence="1">Uncharacterized protein</fullName>
    </submittedName>
</protein>
<accession>F5RGV9</accession>
<evidence type="ECO:0000313" key="2">
    <source>
        <dbReference type="Proteomes" id="UP000005019"/>
    </source>
</evidence>
<dbReference type="EMBL" id="AFHG01000058">
    <property type="protein sequence ID" value="EGK70163.1"/>
    <property type="molecule type" value="Genomic_DNA"/>
</dbReference>
<dbReference type="STRING" id="1000565.METUNv1_03550"/>
<dbReference type="AlphaFoldDB" id="F5RGV9"/>
<dbReference type="eggNOG" id="ENOG50338CH">
    <property type="taxonomic scope" value="Bacteria"/>
</dbReference>
<reference evidence="1 2" key="1">
    <citation type="journal article" date="2011" name="J. Bacteriol.">
        <title>Genome sequence of Methyloversatilis universalis FAM5T, a methylotrophic representative of the order Rhodocyclales.</title>
        <authorList>
            <person name="Kittichotirat W."/>
            <person name="Good N.M."/>
            <person name="Hall R."/>
            <person name="Bringel F."/>
            <person name="Lajus A."/>
            <person name="Medigue C."/>
            <person name="Smalley N.E."/>
            <person name="Beck D."/>
            <person name="Bumgarner R."/>
            <person name="Vuilleumier S."/>
            <person name="Kalyuzhnaya M.G."/>
        </authorList>
    </citation>
    <scope>NUCLEOTIDE SEQUENCE [LARGE SCALE GENOMIC DNA]</scope>
    <source>
        <strain evidence="2">ATCC BAA-1314 / JCM 13912 / FAM5</strain>
    </source>
</reference>
<gene>
    <name evidence="1" type="ORF">METUNv1_03550</name>
</gene>
<name>F5RGV9_METUF</name>
<keyword evidence="2" id="KW-1185">Reference proteome</keyword>
<comment type="caution">
    <text evidence="1">The sequence shown here is derived from an EMBL/GenBank/DDBJ whole genome shotgun (WGS) entry which is preliminary data.</text>
</comment>
<organism evidence="1 2">
    <name type="scientific">Methyloversatilis universalis (strain ATCC BAA-1314 / DSM 25237 / JCM 13912 / CCUG 52030 / FAM5)</name>
    <dbReference type="NCBI Taxonomy" id="1000565"/>
    <lineage>
        <taxon>Bacteria</taxon>
        <taxon>Pseudomonadati</taxon>
        <taxon>Pseudomonadota</taxon>
        <taxon>Betaproteobacteria</taxon>
        <taxon>Nitrosomonadales</taxon>
        <taxon>Sterolibacteriaceae</taxon>
        <taxon>Methyloversatilis</taxon>
    </lineage>
</organism>